<dbReference type="InterPro" id="IPR020103">
    <property type="entry name" value="PsdUridine_synth_cat_dom_sf"/>
</dbReference>
<sequence length="201" mass="23233">MGYKVSLKDKILFDNRLITPEKKEYVLLNKPKDFITTTRDERGRRTVMNLIDRASKSRLLPVGRLDRNTTGLLLFTNDGDLAKKLTHPKHNIKKLYHAILNANLKHKDLKKIRQGIELEDGFIKADAIDYVNNSPKSEVGIEIHSGKNRIVRRIFESLGYHVIKLDRVVFAGITKKDLPRSHWRFLTEREVAKLKTGSLHD</sequence>
<name>A0AAV4F0I2_9GAST</name>
<evidence type="ECO:0000256" key="1">
    <source>
        <dbReference type="ARBA" id="ARBA00008348"/>
    </source>
</evidence>
<proteinExistence type="inferred from homology"/>
<dbReference type="PANTHER" id="PTHR47683">
    <property type="entry name" value="PSEUDOURIDINE SYNTHASE FAMILY PROTEIN-RELATED"/>
    <property type="match status" value="1"/>
</dbReference>
<dbReference type="Gene3D" id="3.30.70.580">
    <property type="entry name" value="Pseudouridine synthase I, catalytic domain, N-terminal subdomain"/>
    <property type="match status" value="1"/>
</dbReference>
<dbReference type="InterPro" id="IPR000748">
    <property type="entry name" value="PsdUridine_synth_RsuA/RluB/E/F"/>
</dbReference>
<gene>
    <name evidence="4" type="ORF">ElyMa_001977200</name>
</gene>
<evidence type="ECO:0000256" key="2">
    <source>
        <dbReference type="ARBA" id="ARBA00023235"/>
    </source>
</evidence>
<dbReference type="Pfam" id="PF00849">
    <property type="entry name" value="PseudoU_synth_2"/>
    <property type="match status" value="1"/>
</dbReference>
<organism evidence="4 5">
    <name type="scientific">Elysia marginata</name>
    <dbReference type="NCBI Taxonomy" id="1093978"/>
    <lineage>
        <taxon>Eukaryota</taxon>
        <taxon>Metazoa</taxon>
        <taxon>Spiralia</taxon>
        <taxon>Lophotrochozoa</taxon>
        <taxon>Mollusca</taxon>
        <taxon>Gastropoda</taxon>
        <taxon>Heterobranchia</taxon>
        <taxon>Euthyneura</taxon>
        <taxon>Panpulmonata</taxon>
        <taxon>Sacoglossa</taxon>
        <taxon>Placobranchoidea</taxon>
        <taxon>Plakobranchidae</taxon>
        <taxon>Elysia</taxon>
    </lineage>
</organism>
<dbReference type="EMBL" id="BMAT01004028">
    <property type="protein sequence ID" value="GFR66707.1"/>
    <property type="molecule type" value="Genomic_DNA"/>
</dbReference>
<keyword evidence="5" id="KW-1185">Reference proteome</keyword>
<dbReference type="CDD" id="cd02870">
    <property type="entry name" value="PseudoU_synth_RsuA_like"/>
    <property type="match status" value="1"/>
</dbReference>
<dbReference type="AlphaFoldDB" id="A0AAV4F0I2"/>
<dbReference type="NCBIfam" id="TIGR00093">
    <property type="entry name" value="pseudouridine synthase"/>
    <property type="match status" value="1"/>
</dbReference>
<accession>A0AAV4F0I2</accession>
<dbReference type="InterPro" id="IPR018496">
    <property type="entry name" value="PsdUridine_synth_RsuA/RluB_CS"/>
</dbReference>
<feature type="domain" description="Pseudouridine synthase RsuA/RluA-like" evidence="3">
    <location>
        <begin position="25"/>
        <end position="156"/>
    </location>
</feature>
<dbReference type="InterPro" id="IPR050343">
    <property type="entry name" value="RsuA_PseudoU_synthase"/>
</dbReference>
<evidence type="ECO:0000313" key="5">
    <source>
        <dbReference type="Proteomes" id="UP000762676"/>
    </source>
</evidence>
<dbReference type="SUPFAM" id="SSF55120">
    <property type="entry name" value="Pseudouridine synthase"/>
    <property type="match status" value="1"/>
</dbReference>
<dbReference type="GO" id="GO:0006364">
    <property type="term" value="P:rRNA processing"/>
    <property type="evidence" value="ECO:0007669"/>
    <property type="project" value="UniProtKB-ARBA"/>
</dbReference>
<dbReference type="GO" id="GO:0003723">
    <property type="term" value="F:RNA binding"/>
    <property type="evidence" value="ECO:0007669"/>
    <property type="project" value="InterPro"/>
</dbReference>
<dbReference type="InterPro" id="IPR042092">
    <property type="entry name" value="PsdUridine_s_RsuA/RluB/E/F_cat"/>
</dbReference>
<dbReference type="GO" id="GO:0001522">
    <property type="term" value="P:pseudouridine synthesis"/>
    <property type="evidence" value="ECO:0007669"/>
    <property type="project" value="InterPro"/>
</dbReference>
<dbReference type="PROSITE" id="PS01149">
    <property type="entry name" value="PSI_RSU"/>
    <property type="match status" value="1"/>
</dbReference>
<evidence type="ECO:0000313" key="4">
    <source>
        <dbReference type="EMBL" id="GFR66707.1"/>
    </source>
</evidence>
<comment type="caution">
    <text evidence="4">The sequence shown here is derived from an EMBL/GenBank/DDBJ whole genome shotgun (WGS) entry which is preliminary data.</text>
</comment>
<evidence type="ECO:0000259" key="3">
    <source>
        <dbReference type="Pfam" id="PF00849"/>
    </source>
</evidence>
<keyword evidence="2" id="KW-0413">Isomerase</keyword>
<protein>
    <submittedName>
        <fullName evidence="4">Pseudouridine synthase</fullName>
    </submittedName>
</protein>
<dbReference type="Gene3D" id="3.30.70.1560">
    <property type="entry name" value="Alpha-L RNA-binding motif"/>
    <property type="match status" value="1"/>
</dbReference>
<dbReference type="GO" id="GO:0009982">
    <property type="term" value="F:pseudouridine synthase activity"/>
    <property type="evidence" value="ECO:0007669"/>
    <property type="project" value="InterPro"/>
</dbReference>
<dbReference type="InterPro" id="IPR020094">
    <property type="entry name" value="TruA/RsuA/RluB/E/F_N"/>
</dbReference>
<dbReference type="Proteomes" id="UP000762676">
    <property type="component" value="Unassembled WGS sequence"/>
</dbReference>
<comment type="similarity">
    <text evidence="1">Belongs to the pseudouridine synthase RsuA family.</text>
</comment>
<reference evidence="4 5" key="1">
    <citation type="journal article" date="2021" name="Elife">
        <title>Chloroplast acquisition without the gene transfer in kleptoplastic sea slugs, Plakobranchus ocellatus.</title>
        <authorList>
            <person name="Maeda T."/>
            <person name="Takahashi S."/>
            <person name="Yoshida T."/>
            <person name="Shimamura S."/>
            <person name="Takaki Y."/>
            <person name="Nagai Y."/>
            <person name="Toyoda A."/>
            <person name="Suzuki Y."/>
            <person name="Arimoto A."/>
            <person name="Ishii H."/>
            <person name="Satoh N."/>
            <person name="Nishiyama T."/>
            <person name="Hasebe M."/>
            <person name="Maruyama T."/>
            <person name="Minagawa J."/>
            <person name="Obokata J."/>
            <person name="Shigenobu S."/>
        </authorList>
    </citation>
    <scope>NUCLEOTIDE SEQUENCE [LARGE SCALE GENOMIC DNA]</scope>
</reference>
<dbReference type="PANTHER" id="PTHR47683:SF2">
    <property type="entry name" value="RNA-BINDING S4 DOMAIN-CONTAINING PROTEIN"/>
    <property type="match status" value="1"/>
</dbReference>
<dbReference type="InterPro" id="IPR006145">
    <property type="entry name" value="PsdUridine_synth_RsuA/RluA"/>
</dbReference>